<accession>A0ABD1IAV5</accession>
<name>A0ABD1IAV5_SALDI</name>
<evidence type="ECO:0000313" key="2">
    <source>
        <dbReference type="EMBL" id="KAL1565004.1"/>
    </source>
</evidence>
<evidence type="ECO:0000256" key="1">
    <source>
        <dbReference type="SAM" id="MobiDB-lite"/>
    </source>
</evidence>
<dbReference type="EC" id="2.7.11.1" evidence="2"/>
<evidence type="ECO:0000313" key="3">
    <source>
        <dbReference type="Proteomes" id="UP001567538"/>
    </source>
</evidence>
<dbReference type="GO" id="GO:0004674">
    <property type="term" value="F:protein serine/threonine kinase activity"/>
    <property type="evidence" value="ECO:0007669"/>
    <property type="project" value="UniProtKB-KW"/>
</dbReference>
<dbReference type="Proteomes" id="UP001567538">
    <property type="component" value="Unassembled WGS sequence"/>
</dbReference>
<proteinExistence type="predicted"/>
<organism evidence="2 3">
    <name type="scientific">Salvia divinorum</name>
    <name type="common">Maria pastora</name>
    <name type="synonym">Diviner's sage</name>
    <dbReference type="NCBI Taxonomy" id="28513"/>
    <lineage>
        <taxon>Eukaryota</taxon>
        <taxon>Viridiplantae</taxon>
        <taxon>Streptophyta</taxon>
        <taxon>Embryophyta</taxon>
        <taxon>Tracheophyta</taxon>
        <taxon>Spermatophyta</taxon>
        <taxon>Magnoliopsida</taxon>
        <taxon>eudicotyledons</taxon>
        <taxon>Gunneridae</taxon>
        <taxon>Pentapetalae</taxon>
        <taxon>asterids</taxon>
        <taxon>lamiids</taxon>
        <taxon>Lamiales</taxon>
        <taxon>Lamiaceae</taxon>
        <taxon>Nepetoideae</taxon>
        <taxon>Mentheae</taxon>
        <taxon>Salviinae</taxon>
        <taxon>Salvia</taxon>
        <taxon>Salvia subgen. Calosphace</taxon>
    </lineage>
</organism>
<dbReference type="EMBL" id="JBEAFC010000003">
    <property type="protein sequence ID" value="KAL1565004.1"/>
    <property type="molecule type" value="Genomic_DNA"/>
</dbReference>
<feature type="region of interest" description="Disordered" evidence="1">
    <location>
        <begin position="1"/>
        <end position="26"/>
    </location>
</feature>
<dbReference type="SUPFAM" id="SSF54768">
    <property type="entry name" value="dsRNA-binding domain-like"/>
    <property type="match status" value="1"/>
</dbReference>
<keyword evidence="3" id="KW-1185">Reference proteome</keyword>
<dbReference type="AlphaFoldDB" id="A0ABD1IAV5"/>
<sequence>MTMLQQEWRNPKLYNPTPISDSATQPDFGRKGSAKAYLHCMCSAKHWKQPLFECYNEEGPPHSKLFSLKVSIQSDKGCVIVECFDNTKTSKQRMQQRGRSEDGERNFADPELESLLSYLFRYTISFSSSPKLLC</sequence>
<dbReference type="Gene3D" id="3.30.160.20">
    <property type="match status" value="1"/>
</dbReference>
<reference evidence="2 3" key="1">
    <citation type="submission" date="2024-06" db="EMBL/GenBank/DDBJ databases">
        <title>A chromosome level genome sequence of Diviner's sage (Salvia divinorum).</title>
        <authorList>
            <person name="Ford S.A."/>
            <person name="Ro D.-K."/>
            <person name="Ness R.W."/>
            <person name="Phillips M.A."/>
        </authorList>
    </citation>
    <scope>NUCLEOTIDE SEQUENCE [LARGE SCALE GENOMIC DNA]</scope>
    <source>
        <strain evidence="2">SAF-2024a</strain>
        <tissue evidence="2">Leaf</tissue>
    </source>
</reference>
<gene>
    <name evidence="2" type="ORF">AAHA92_07277</name>
</gene>
<keyword evidence="2" id="KW-0418">Kinase</keyword>
<keyword evidence="2" id="KW-0723">Serine/threonine-protein kinase</keyword>
<keyword evidence="2" id="KW-0808">Transferase</keyword>
<comment type="caution">
    <text evidence="2">The sequence shown here is derived from an EMBL/GenBank/DDBJ whole genome shotgun (WGS) entry which is preliminary data.</text>
</comment>
<dbReference type="Pfam" id="PF14709">
    <property type="entry name" value="DND1_DSRM"/>
    <property type="match status" value="1"/>
</dbReference>
<protein>
    <submittedName>
        <fullName evidence="2">Non-specific serine/threonine protein kinase</fullName>
        <ecNumber evidence="2">2.7.11.1</ecNumber>
    </submittedName>
</protein>